<evidence type="ECO:0000313" key="2">
    <source>
        <dbReference type="Proteomes" id="UP000178526"/>
    </source>
</evidence>
<dbReference type="SUPFAM" id="SSF75169">
    <property type="entry name" value="DsrEFH-like"/>
    <property type="match status" value="1"/>
</dbReference>
<dbReference type="InterPro" id="IPR003787">
    <property type="entry name" value="Sulphur_relay_DsrE/F-like"/>
</dbReference>
<dbReference type="Proteomes" id="UP000178526">
    <property type="component" value="Unassembled WGS sequence"/>
</dbReference>
<dbReference type="AlphaFoldDB" id="A0A1F7RGV9"/>
<proteinExistence type="predicted"/>
<evidence type="ECO:0000313" key="1">
    <source>
        <dbReference type="EMBL" id="OGL40681.1"/>
    </source>
</evidence>
<sequence length="109" mass="11910">MKKVAYLVTRNGTRELIEGCLLSSISAGVHGAKVLVMHFAEDGVYHLVDGTTTAKKIKTAMDKHKVKIIACECSVKNRGIENKLIKGVEIGHFNTFYKAAEKADHVVAI</sequence>
<comment type="caution">
    <text evidence="1">The sequence shown here is derived from an EMBL/GenBank/DDBJ whole genome shotgun (WGS) entry which is preliminary data.</text>
</comment>
<reference evidence="1 2" key="1">
    <citation type="journal article" date="2016" name="Nat. Commun.">
        <title>Thousands of microbial genomes shed light on interconnected biogeochemical processes in an aquifer system.</title>
        <authorList>
            <person name="Anantharaman K."/>
            <person name="Brown C.T."/>
            <person name="Hug L.A."/>
            <person name="Sharon I."/>
            <person name="Castelle C.J."/>
            <person name="Probst A.J."/>
            <person name="Thomas B.C."/>
            <person name="Singh A."/>
            <person name="Wilkins M.J."/>
            <person name="Karaoz U."/>
            <person name="Brodie E.L."/>
            <person name="Williams K.H."/>
            <person name="Hubbard S.S."/>
            <person name="Banfield J.F."/>
        </authorList>
    </citation>
    <scope>NUCLEOTIDE SEQUENCE [LARGE SCALE GENOMIC DNA]</scope>
</reference>
<protein>
    <submittedName>
        <fullName evidence="1">Uncharacterized protein</fullName>
    </submittedName>
</protein>
<gene>
    <name evidence="1" type="ORF">A2042_06540</name>
</gene>
<dbReference type="Pfam" id="PF02635">
    <property type="entry name" value="DsrE"/>
    <property type="match status" value="1"/>
</dbReference>
<dbReference type="Gene3D" id="3.40.1260.10">
    <property type="entry name" value="DsrEFH-like"/>
    <property type="match status" value="1"/>
</dbReference>
<organism evidence="1 2">
    <name type="scientific">Candidatus Schekmanbacteria bacterium GWA2_38_11</name>
    <dbReference type="NCBI Taxonomy" id="1817876"/>
    <lineage>
        <taxon>Bacteria</taxon>
        <taxon>Candidatus Schekmaniibacteriota</taxon>
    </lineage>
</organism>
<accession>A0A1F7RGV9</accession>
<name>A0A1F7RGV9_9BACT</name>
<dbReference type="EMBL" id="MGDB01000093">
    <property type="protein sequence ID" value="OGL40681.1"/>
    <property type="molecule type" value="Genomic_DNA"/>
</dbReference>
<dbReference type="InterPro" id="IPR027396">
    <property type="entry name" value="DsrEFH-like"/>
</dbReference>